<name>A0ABT2WEE0_9BACI</name>
<dbReference type="Pfam" id="PF01248">
    <property type="entry name" value="Ribosomal_L7Ae"/>
    <property type="match status" value="1"/>
</dbReference>
<dbReference type="RefSeq" id="WP_263061337.1">
    <property type="nucleotide sequence ID" value="NZ_JAOUSE010000012.1"/>
</dbReference>
<accession>A0ABT2WEE0</accession>
<dbReference type="InterPro" id="IPR004038">
    <property type="entry name" value="Ribosomal_eL8/eL30/eS12/Gad45"/>
</dbReference>
<dbReference type="Proteomes" id="UP001208656">
    <property type="component" value="Unassembled WGS sequence"/>
</dbReference>
<gene>
    <name evidence="4" type="ORF">OEV82_06105</name>
</gene>
<evidence type="ECO:0000256" key="1">
    <source>
        <dbReference type="ARBA" id="ARBA00022884"/>
    </source>
</evidence>
<dbReference type="PRINTS" id="PR00884">
    <property type="entry name" value="RIBOSOMALHS6"/>
</dbReference>
<reference evidence="4 5" key="1">
    <citation type="submission" date="2022-10" db="EMBL/GenBank/DDBJ databases">
        <title>Description of Fervidibacillus gen. nov. in the family Fervidibacillaceae fam. nov. with two species, Fervidibacillus albus sp. nov., and Fervidibacillus halotolerans sp. nov., isolated from tidal flat sediments.</title>
        <authorList>
            <person name="Kwon K.K."/>
            <person name="Yang S.-H."/>
        </authorList>
    </citation>
    <scope>NUCLEOTIDE SEQUENCE [LARGE SCALE GENOMIC DNA]</scope>
    <source>
        <strain evidence="4 5">DSM 23332</strain>
    </source>
</reference>
<protein>
    <recommendedName>
        <fullName evidence="2">RNA-binding protein OEV82_06105</fullName>
    </recommendedName>
    <alternativeName>
        <fullName evidence="2">Ribosomal protein eL8-like</fullName>
    </alternativeName>
</protein>
<proteinExistence type="inferred from homology"/>
<evidence type="ECO:0000313" key="5">
    <source>
        <dbReference type="Proteomes" id="UP001208656"/>
    </source>
</evidence>
<dbReference type="InterPro" id="IPR023460">
    <property type="entry name" value="RNA_bf_YbxF-like"/>
</dbReference>
<dbReference type="HAMAP" id="MF_00574">
    <property type="entry name" value="Ribosomal_eL8_Bact"/>
    <property type="match status" value="1"/>
</dbReference>
<keyword evidence="5" id="KW-1185">Reference proteome</keyword>
<sequence length="82" mass="8749">MSNDKVKQDKKVVVGKKQTAKALKSGDVETVIIAKDADPNIIQEIKDLAKERNVPIKYAESMKKLGKACGIDVGAAAVAVLN</sequence>
<feature type="domain" description="Ribosomal protein eL8/eL30/eS12/Gadd45" evidence="3">
    <location>
        <begin position="5"/>
        <end position="81"/>
    </location>
</feature>
<dbReference type="EMBL" id="JAOUSE010000012">
    <property type="protein sequence ID" value="MCU9594025.1"/>
    <property type="molecule type" value="Genomic_DNA"/>
</dbReference>
<comment type="caution">
    <text evidence="4">The sequence shown here is derived from an EMBL/GenBank/DDBJ whole genome shotgun (WGS) entry which is preliminary data.</text>
</comment>
<evidence type="ECO:0000256" key="2">
    <source>
        <dbReference type="HAMAP-Rule" id="MF_00574"/>
    </source>
</evidence>
<comment type="similarity">
    <text evidence="2">Belongs to the eukaryotic ribosomal protein eL8 family.</text>
</comment>
<dbReference type="InterPro" id="IPR029064">
    <property type="entry name" value="Ribosomal_eL30-like_sf"/>
</dbReference>
<dbReference type="SUPFAM" id="SSF55315">
    <property type="entry name" value="L30e-like"/>
    <property type="match status" value="1"/>
</dbReference>
<dbReference type="Gene3D" id="3.30.1330.30">
    <property type="match status" value="1"/>
</dbReference>
<evidence type="ECO:0000313" key="4">
    <source>
        <dbReference type="EMBL" id="MCU9594025.1"/>
    </source>
</evidence>
<dbReference type="NCBIfam" id="NF010125">
    <property type="entry name" value="PRK13602.1"/>
    <property type="match status" value="1"/>
</dbReference>
<organism evidence="4 5">
    <name type="scientific">Pallidibacillus thermolactis</name>
    <dbReference type="NCBI Taxonomy" id="251051"/>
    <lineage>
        <taxon>Bacteria</taxon>
        <taxon>Bacillati</taxon>
        <taxon>Bacillota</taxon>
        <taxon>Bacilli</taxon>
        <taxon>Bacillales</taxon>
        <taxon>Bacillaceae</taxon>
        <taxon>Pallidibacillus</taxon>
    </lineage>
</organism>
<keyword evidence="1 2" id="KW-0694">RNA-binding</keyword>
<evidence type="ECO:0000259" key="3">
    <source>
        <dbReference type="Pfam" id="PF01248"/>
    </source>
</evidence>